<dbReference type="SUPFAM" id="SSF55120">
    <property type="entry name" value="Pseudouridine synthase"/>
    <property type="match status" value="1"/>
</dbReference>
<evidence type="ECO:0000259" key="6">
    <source>
        <dbReference type="SMART" id="SM00363"/>
    </source>
</evidence>
<feature type="domain" description="RNA-binding S4" evidence="6">
    <location>
        <begin position="12"/>
        <end position="76"/>
    </location>
</feature>
<accession>F7YXP4</accession>
<dbReference type="EC" id="5.4.99.-" evidence="5"/>
<keyword evidence="8" id="KW-1185">Reference proteome</keyword>
<dbReference type="InterPro" id="IPR020103">
    <property type="entry name" value="PsdUridine_synth_cat_dom_sf"/>
</dbReference>
<dbReference type="PANTHER" id="PTHR21600:SF44">
    <property type="entry name" value="RIBOSOMAL LARGE SUBUNIT PSEUDOURIDINE SYNTHASE D"/>
    <property type="match status" value="1"/>
</dbReference>
<dbReference type="CDD" id="cd02869">
    <property type="entry name" value="PseudoU_synth_RluA_like"/>
    <property type="match status" value="1"/>
</dbReference>
<reference evidence="7 8" key="1">
    <citation type="submission" date="2010-11" db="EMBL/GenBank/DDBJ databases">
        <title>The complete genome of Thermotoga thermarum DSM 5069.</title>
        <authorList>
            <consortium name="US DOE Joint Genome Institute (JGI-PGF)"/>
            <person name="Lucas S."/>
            <person name="Copeland A."/>
            <person name="Lapidus A."/>
            <person name="Bruce D."/>
            <person name="Goodwin L."/>
            <person name="Pitluck S."/>
            <person name="Kyrpides N."/>
            <person name="Mavromatis K."/>
            <person name="Ivanova N."/>
            <person name="Zeytun A."/>
            <person name="Brettin T."/>
            <person name="Detter J.C."/>
            <person name="Tapia R."/>
            <person name="Han C."/>
            <person name="Land M."/>
            <person name="Hauser L."/>
            <person name="Markowitz V."/>
            <person name="Cheng J.-F."/>
            <person name="Hugenholtz P."/>
            <person name="Woyke T."/>
            <person name="Wu D."/>
            <person name="Spring S."/>
            <person name="Schroeder M."/>
            <person name="Brambilla E."/>
            <person name="Klenk H.-P."/>
            <person name="Eisen J.A."/>
        </authorList>
    </citation>
    <scope>NUCLEOTIDE SEQUENCE [LARGE SCALE GENOMIC DNA]</scope>
    <source>
        <strain evidence="7 8">DSM 5069</strain>
    </source>
</reference>
<organism evidence="7 8">
    <name type="scientific">Pseudothermotoga thermarum DSM 5069</name>
    <dbReference type="NCBI Taxonomy" id="688269"/>
    <lineage>
        <taxon>Bacteria</taxon>
        <taxon>Thermotogati</taxon>
        <taxon>Thermotogota</taxon>
        <taxon>Thermotogae</taxon>
        <taxon>Thermotogales</taxon>
        <taxon>Thermotogaceae</taxon>
        <taxon>Pseudothermotoga</taxon>
    </lineage>
</organism>
<dbReference type="InterPro" id="IPR050188">
    <property type="entry name" value="RluA_PseudoU_synthase"/>
</dbReference>
<evidence type="ECO:0000256" key="1">
    <source>
        <dbReference type="ARBA" id="ARBA00010876"/>
    </source>
</evidence>
<dbReference type="GO" id="GO:0120159">
    <property type="term" value="F:rRNA pseudouridine synthase activity"/>
    <property type="evidence" value="ECO:0007669"/>
    <property type="project" value="UniProtKB-ARBA"/>
</dbReference>
<evidence type="ECO:0000256" key="4">
    <source>
        <dbReference type="PROSITE-ProRule" id="PRU00182"/>
    </source>
</evidence>
<dbReference type="Pfam" id="PF00849">
    <property type="entry name" value="PseudoU_synth_2"/>
    <property type="match status" value="1"/>
</dbReference>
<dbReference type="InterPro" id="IPR006224">
    <property type="entry name" value="PsdUridine_synth_RluA-like_CS"/>
</dbReference>
<dbReference type="Pfam" id="PF01479">
    <property type="entry name" value="S4"/>
    <property type="match status" value="1"/>
</dbReference>
<proteinExistence type="inferred from homology"/>
<dbReference type="InterPro" id="IPR036986">
    <property type="entry name" value="S4_RNA-bd_sf"/>
</dbReference>
<dbReference type="InterPro" id="IPR006145">
    <property type="entry name" value="PsdUridine_synth_RsuA/RluA"/>
</dbReference>
<evidence type="ECO:0000313" key="8">
    <source>
        <dbReference type="Proteomes" id="UP000006804"/>
    </source>
</evidence>
<evidence type="ECO:0000256" key="2">
    <source>
        <dbReference type="ARBA" id="ARBA00023235"/>
    </source>
</evidence>
<dbReference type="HOGENOM" id="CLU_016902_4_4_0"/>
<dbReference type="NCBIfam" id="TIGR00005">
    <property type="entry name" value="rluA_subfam"/>
    <property type="match status" value="1"/>
</dbReference>
<dbReference type="PANTHER" id="PTHR21600">
    <property type="entry name" value="MITOCHONDRIAL RNA PSEUDOURIDINE SYNTHASE"/>
    <property type="match status" value="1"/>
</dbReference>
<feature type="active site" evidence="3">
    <location>
        <position position="138"/>
    </location>
</feature>
<dbReference type="GO" id="GO:0000455">
    <property type="term" value="P:enzyme-directed rRNA pseudouridine synthesis"/>
    <property type="evidence" value="ECO:0007669"/>
    <property type="project" value="TreeGrafter"/>
</dbReference>
<comment type="catalytic activity">
    <reaction evidence="5">
        <text>a uridine in RNA = a pseudouridine in RNA</text>
        <dbReference type="Rhea" id="RHEA:48348"/>
        <dbReference type="Rhea" id="RHEA-COMP:12068"/>
        <dbReference type="Rhea" id="RHEA-COMP:12069"/>
        <dbReference type="ChEBI" id="CHEBI:65314"/>
        <dbReference type="ChEBI" id="CHEBI:65315"/>
    </reaction>
</comment>
<gene>
    <name evidence="7" type="ORF">Theth_0600</name>
</gene>
<dbReference type="Gene3D" id="3.10.290.10">
    <property type="entry name" value="RNA-binding S4 domain"/>
    <property type="match status" value="1"/>
</dbReference>
<dbReference type="GO" id="GO:0003723">
    <property type="term" value="F:RNA binding"/>
    <property type="evidence" value="ECO:0007669"/>
    <property type="project" value="UniProtKB-KW"/>
</dbReference>
<sequence length="306" mass="34751">MEFKVGKSEANQRLDLFLLAKLPVKFSRSYIQKAIKEGKVKVNQKVQKPSYKVKPGDVIFVEEPAVELKPIAVEPEPIHLDILYEDHDIIVVNKPAGMVVHPIPAHMTGTLVNALLYHCKDLQGIGGELRPGIVHRLDKDTSGVIVVAKNDLAHQSLSKQFKDRKVFKMYFALVQGCVKNDEGEIQLSLARHPVHRIKMTVSETGRKSITLYKVLKRFKDLATLVVAYPKTGRTHQIRVHMKFIGHPIIGDPLYGKKSFEGIERQMLHAARLGFFHPRTGEYVQFTAPLPEDFKQAIRMIHRMCLQ</sequence>
<dbReference type="PROSITE" id="PS01129">
    <property type="entry name" value="PSI_RLU"/>
    <property type="match status" value="1"/>
</dbReference>
<evidence type="ECO:0000313" key="7">
    <source>
        <dbReference type="EMBL" id="AEH50688.1"/>
    </source>
</evidence>
<dbReference type="CDD" id="cd00165">
    <property type="entry name" value="S4"/>
    <property type="match status" value="1"/>
</dbReference>
<dbReference type="KEGG" id="tta:Theth_0600"/>
<dbReference type="Proteomes" id="UP000006804">
    <property type="component" value="Chromosome"/>
</dbReference>
<dbReference type="PATRIC" id="fig|688269.3.peg.622"/>
<comment type="function">
    <text evidence="5">Responsible for synthesis of pseudouridine from uracil.</text>
</comment>
<dbReference type="RefSeq" id="WP_013931911.1">
    <property type="nucleotide sequence ID" value="NC_015707.1"/>
</dbReference>
<dbReference type="SMART" id="SM00363">
    <property type="entry name" value="S4"/>
    <property type="match status" value="1"/>
</dbReference>
<dbReference type="SUPFAM" id="SSF55174">
    <property type="entry name" value="Alpha-L RNA-binding motif"/>
    <property type="match status" value="1"/>
</dbReference>
<keyword evidence="4" id="KW-0694">RNA-binding</keyword>
<dbReference type="PROSITE" id="PS50889">
    <property type="entry name" value="S4"/>
    <property type="match status" value="1"/>
</dbReference>
<comment type="similarity">
    <text evidence="1 5">Belongs to the pseudouridine synthase RluA family.</text>
</comment>
<evidence type="ECO:0000256" key="3">
    <source>
        <dbReference type="PIRSR" id="PIRSR606225-1"/>
    </source>
</evidence>
<dbReference type="InterPro" id="IPR002942">
    <property type="entry name" value="S4_RNA-bd"/>
</dbReference>
<dbReference type="EMBL" id="CP002351">
    <property type="protein sequence ID" value="AEH50688.1"/>
    <property type="molecule type" value="Genomic_DNA"/>
</dbReference>
<name>F7YXP4_9THEM</name>
<dbReference type="eggNOG" id="COG0564">
    <property type="taxonomic scope" value="Bacteria"/>
</dbReference>
<keyword evidence="2 5" id="KW-0413">Isomerase</keyword>
<dbReference type="STRING" id="688269.Theth_0600"/>
<dbReference type="OrthoDB" id="9807829at2"/>
<protein>
    <recommendedName>
        <fullName evidence="5">Pseudouridine synthase</fullName>
        <ecNumber evidence="5">5.4.99.-</ecNumber>
    </recommendedName>
</protein>
<dbReference type="InterPro" id="IPR006225">
    <property type="entry name" value="PsdUridine_synth_RluC/D"/>
</dbReference>
<dbReference type="Gene3D" id="3.30.2350.10">
    <property type="entry name" value="Pseudouridine synthase"/>
    <property type="match status" value="1"/>
</dbReference>
<dbReference type="AlphaFoldDB" id="F7YXP4"/>
<evidence type="ECO:0000256" key="5">
    <source>
        <dbReference type="RuleBase" id="RU362028"/>
    </source>
</evidence>